<feature type="region of interest" description="Disordered" evidence="18">
    <location>
        <begin position="73"/>
        <end position="104"/>
    </location>
</feature>
<keyword evidence="6" id="KW-0963">Cytoplasm</keyword>
<dbReference type="Gene3D" id="1.10.10.760">
    <property type="entry name" value="E-set domains of sugar-utilizing enzymes"/>
    <property type="match status" value="1"/>
</dbReference>
<evidence type="ECO:0000256" key="5">
    <source>
        <dbReference type="ARBA" id="ARBA00015938"/>
    </source>
</evidence>
<dbReference type="Pfam" id="PF11941">
    <property type="entry name" value="DUF3459"/>
    <property type="match status" value="1"/>
</dbReference>
<dbReference type="SUPFAM" id="SSF51445">
    <property type="entry name" value="(Trans)glycosidases"/>
    <property type="match status" value="1"/>
</dbReference>
<evidence type="ECO:0000256" key="9">
    <source>
        <dbReference type="ARBA" id="ARBA00023295"/>
    </source>
</evidence>
<comment type="catalytic activity">
    <reaction evidence="12 14">
        <text>hydrolysis of (1-&gt;4)-alpha-D-glucosidic linkage in 4-alpha-D-[(1-&gt;4)-alpha-D-glucanosyl]n trehalose to yield trehalose and (1-&gt;4)-alpha-D-glucan.</text>
        <dbReference type="EC" id="3.2.1.141"/>
    </reaction>
</comment>
<dbReference type="UniPathway" id="UPA00299"/>
<dbReference type="EMBL" id="CP041692">
    <property type="protein sequence ID" value="QDP95467.1"/>
    <property type="molecule type" value="Genomic_DNA"/>
</dbReference>
<evidence type="ECO:0000256" key="3">
    <source>
        <dbReference type="ARBA" id="ARBA00008061"/>
    </source>
</evidence>
<feature type="active site" description="Proton donor" evidence="15">
    <location>
        <position position="305"/>
    </location>
</feature>
<name>A0A516PWB0_9ACTN</name>
<evidence type="ECO:0000256" key="18">
    <source>
        <dbReference type="SAM" id="MobiDB-lite"/>
    </source>
</evidence>
<organism evidence="20 21">
    <name type="scientific">Microlunatus elymi</name>
    <dbReference type="NCBI Taxonomy" id="2596828"/>
    <lineage>
        <taxon>Bacteria</taxon>
        <taxon>Bacillati</taxon>
        <taxon>Actinomycetota</taxon>
        <taxon>Actinomycetes</taxon>
        <taxon>Propionibacteriales</taxon>
        <taxon>Propionibacteriaceae</taxon>
        <taxon>Microlunatus</taxon>
    </lineage>
</organism>
<dbReference type="Pfam" id="PF00128">
    <property type="entry name" value="Alpha-amylase"/>
    <property type="match status" value="1"/>
</dbReference>
<evidence type="ECO:0000313" key="20">
    <source>
        <dbReference type="EMBL" id="QDP95467.1"/>
    </source>
</evidence>
<dbReference type="OrthoDB" id="9800174at2"/>
<dbReference type="InterPro" id="IPR022567">
    <property type="entry name" value="DUF3459"/>
</dbReference>
<evidence type="ECO:0000256" key="12">
    <source>
        <dbReference type="ARBA" id="ARBA00034013"/>
    </source>
</evidence>
<dbReference type="GO" id="GO:0005992">
    <property type="term" value="P:trehalose biosynthetic process"/>
    <property type="evidence" value="ECO:0007669"/>
    <property type="project" value="UniProtKB-UniRule"/>
</dbReference>
<dbReference type="InterPro" id="IPR012768">
    <property type="entry name" value="Trehalose_TreZ"/>
</dbReference>
<dbReference type="PANTHER" id="PTHR43651:SF11">
    <property type="entry name" value="MALTO-OLIGOSYLTREHALOSE TREHALOHYDROLASE"/>
    <property type="match status" value="1"/>
</dbReference>
<evidence type="ECO:0000256" key="13">
    <source>
        <dbReference type="NCBIfam" id="TIGR02402"/>
    </source>
</evidence>
<evidence type="ECO:0000256" key="11">
    <source>
        <dbReference type="ARBA" id="ARBA00033284"/>
    </source>
</evidence>
<dbReference type="PIRSF" id="PIRSF006337">
    <property type="entry name" value="Trehalose_TreZ"/>
    <property type="match status" value="1"/>
</dbReference>
<evidence type="ECO:0000313" key="21">
    <source>
        <dbReference type="Proteomes" id="UP000319263"/>
    </source>
</evidence>
<dbReference type="Gene3D" id="3.20.20.80">
    <property type="entry name" value="Glycosidases"/>
    <property type="match status" value="1"/>
</dbReference>
<evidence type="ECO:0000256" key="7">
    <source>
        <dbReference type="ARBA" id="ARBA00022801"/>
    </source>
</evidence>
<evidence type="ECO:0000256" key="14">
    <source>
        <dbReference type="PIRNR" id="PIRNR006337"/>
    </source>
</evidence>
<keyword evidence="7 14" id="KW-0378">Hydrolase</keyword>
<dbReference type="AlphaFoldDB" id="A0A516PWB0"/>
<feature type="binding site" evidence="16">
    <location>
        <begin position="400"/>
        <end position="405"/>
    </location>
    <ligand>
        <name>substrate</name>
    </ligand>
</feature>
<dbReference type="InterPro" id="IPR013783">
    <property type="entry name" value="Ig-like_fold"/>
</dbReference>
<dbReference type="InterPro" id="IPR014756">
    <property type="entry name" value="Ig_E-set"/>
</dbReference>
<evidence type="ECO:0000256" key="6">
    <source>
        <dbReference type="ARBA" id="ARBA00022490"/>
    </source>
</evidence>
<feature type="binding site" evidence="16">
    <location>
        <begin position="266"/>
        <end position="271"/>
    </location>
    <ligand>
        <name>substrate</name>
    </ligand>
</feature>
<dbReference type="SMART" id="SM00642">
    <property type="entry name" value="Aamy"/>
    <property type="match status" value="1"/>
</dbReference>
<keyword evidence="21" id="KW-1185">Reference proteome</keyword>
<feature type="domain" description="Glycosyl hydrolase family 13 catalytic" evidence="19">
    <location>
        <begin position="123"/>
        <end position="468"/>
    </location>
</feature>
<dbReference type="InterPro" id="IPR006047">
    <property type="entry name" value="GH13_cat_dom"/>
</dbReference>
<sequence>MHPEQDGPASQPRRTQDQLRELLSVWAPNPAKITALAGDHRIELIKEPGDWWRPAAPLPEDLQHGDFDYAFLLDDDPTPLPDPRSRRQPNGVHERSRSYDPAGFGWQDQQWTGRQLAGGVIYELHLGTFSPDGTLRSAIDHLDHLVELGIDFVELMPVNAFNGDHNWGYDGVDWYAVQESYGGPAAYQEFVDACHQRGLAVIQDVVYNHLGPSGNYLPRFGPYLTTGRSTWGDLINLDGPGSDEVRRFIIDNALTWLRDYHVDGLRLDAVHALMDSRAQKLLEELAIETDTLSAQLGRPLTLIAESDLNDPKLITAPAAGGYGLAGQWSDDFHHALYVRLTGDSSGYYSDFAADGALAKVLRRGFFHDGSYSSFRGRSHGRPIDAATTAGWQLVVCSDNHDQIGNRAAGERLSTKIDFDQLRPAAVLTVLGPFTPMIFMGEEWGTRTPFQFFTSHPEPELGRIVAEGRLEEFAKMDWDTSQVPDPQDPQTFRRSKLDWTEPTRDEHAELLADYRKLIKLRRTVPELTDPRFAHISVDSDDDAGWLVLRRGPISVMINFSDRTVHLDERTESVLFESGAVGHDDGVTLGRYAAAVVRRPC</sequence>
<comment type="similarity">
    <text evidence="3 14">Belongs to the glycosyl hydrolase 13 family.</text>
</comment>
<evidence type="ECO:0000256" key="15">
    <source>
        <dbReference type="PIRSR" id="PIRSR006337-1"/>
    </source>
</evidence>
<evidence type="ECO:0000256" key="8">
    <source>
        <dbReference type="ARBA" id="ARBA00023277"/>
    </source>
</evidence>
<evidence type="ECO:0000256" key="2">
    <source>
        <dbReference type="ARBA" id="ARBA00005199"/>
    </source>
</evidence>
<comment type="subcellular location">
    <subcellularLocation>
        <location evidence="1 15">Cytoplasm</location>
    </subcellularLocation>
</comment>
<comment type="pathway">
    <text evidence="2 14">Glycan biosynthesis; trehalose biosynthesis.</text>
</comment>
<evidence type="ECO:0000256" key="1">
    <source>
        <dbReference type="ARBA" id="ARBA00004496"/>
    </source>
</evidence>
<dbReference type="GO" id="GO:0033942">
    <property type="term" value="F:4-alpha-D-(1-&gt;4)-alpha-D-glucanotrehalose trehalohydrolase activity"/>
    <property type="evidence" value="ECO:0007669"/>
    <property type="project" value="UniProtKB-EC"/>
</dbReference>
<dbReference type="InterPro" id="IPR017853">
    <property type="entry name" value="GH"/>
</dbReference>
<evidence type="ECO:0000256" key="4">
    <source>
        <dbReference type="ARBA" id="ARBA00012268"/>
    </source>
</evidence>
<evidence type="ECO:0000259" key="19">
    <source>
        <dbReference type="SMART" id="SM00642"/>
    </source>
</evidence>
<keyword evidence="9 14" id="KW-0326">Glycosidase</keyword>
<dbReference type="NCBIfam" id="TIGR02402">
    <property type="entry name" value="trehalose_TreZ"/>
    <property type="match status" value="1"/>
</dbReference>
<reference evidence="20 21" key="1">
    <citation type="submission" date="2019-07" db="EMBL/GenBank/DDBJ databases">
        <title>Microlunatus dokdonensis sp. nov. isolated from the rhizospheric soil of the wild plant Elymus tsukushiensis.</title>
        <authorList>
            <person name="Ghim S.-Y."/>
            <person name="Hwang Y.-J."/>
            <person name="Son J.-S."/>
            <person name="Shin J.-H."/>
        </authorList>
    </citation>
    <scope>NUCLEOTIDE SEQUENCE [LARGE SCALE GENOMIC DNA]</scope>
    <source>
        <strain evidence="20 21">KUDC0627</strain>
    </source>
</reference>
<evidence type="ECO:0000256" key="16">
    <source>
        <dbReference type="PIRSR" id="PIRSR006337-2"/>
    </source>
</evidence>
<dbReference type="KEGG" id="mik:FOE78_05710"/>
<dbReference type="EC" id="3.2.1.141" evidence="4 13"/>
<feature type="binding site" evidence="16">
    <location>
        <begin position="330"/>
        <end position="334"/>
    </location>
    <ligand>
        <name>substrate</name>
    </ligand>
</feature>
<dbReference type="InterPro" id="IPR044901">
    <property type="entry name" value="Trehalose_TreZ_E-set_sf"/>
</dbReference>
<feature type="site" description="Transition state stabilizer" evidence="17">
    <location>
        <position position="401"/>
    </location>
</feature>
<evidence type="ECO:0000256" key="10">
    <source>
        <dbReference type="ARBA" id="ARBA00032057"/>
    </source>
</evidence>
<proteinExistence type="inferred from homology"/>
<accession>A0A516PWB0</accession>
<keyword evidence="8" id="KW-0119">Carbohydrate metabolism</keyword>
<dbReference type="Gene3D" id="2.60.40.10">
    <property type="entry name" value="Immunoglobulins"/>
    <property type="match status" value="1"/>
</dbReference>
<protein>
    <recommendedName>
        <fullName evidence="5 13">Malto-oligosyltrehalose trehalohydrolase</fullName>
        <shortName evidence="14">MTHase</shortName>
        <ecNumber evidence="4 13">3.2.1.141</ecNumber>
    </recommendedName>
    <alternativeName>
        <fullName evidence="11 14">4-alpha-D-((1-&gt;4)-alpha-D-glucano)trehalose trehalohydrolase</fullName>
    </alternativeName>
    <alternativeName>
        <fullName evidence="10 14">Maltooligosyl trehalose trehalohydrolase</fullName>
    </alternativeName>
</protein>
<feature type="active site" description="Nucleophile" evidence="15">
    <location>
        <position position="268"/>
    </location>
</feature>
<dbReference type="Proteomes" id="UP000319263">
    <property type="component" value="Chromosome"/>
</dbReference>
<dbReference type="CDD" id="cd11325">
    <property type="entry name" value="AmyAc_GTHase"/>
    <property type="match status" value="1"/>
</dbReference>
<dbReference type="RefSeq" id="WP_143985439.1">
    <property type="nucleotide sequence ID" value="NZ_CP041692.1"/>
</dbReference>
<evidence type="ECO:0000256" key="17">
    <source>
        <dbReference type="PIRSR" id="PIRSR006337-3"/>
    </source>
</evidence>
<gene>
    <name evidence="20" type="primary">treZ</name>
    <name evidence="20" type="ORF">FOE78_05710</name>
</gene>
<dbReference type="GO" id="GO:0005737">
    <property type="term" value="C:cytoplasm"/>
    <property type="evidence" value="ECO:0007669"/>
    <property type="project" value="UniProtKB-SubCell"/>
</dbReference>
<dbReference type="PANTHER" id="PTHR43651">
    <property type="entry name" value="1,4-ALPHA-GLUCAN-BRANCHING ENZYME"/>
    <property type="match status" value="1"/>
</dbReference>
<dbReference type="SUPFAM" id="SSF81296">
    <property type="entry name" value="E set domains"/>
    <property type="match status" value="1"/>
</dbReference>